<dbReference type="PATRIC" id="fig|28092.6.peg.1370"/>
<dbReference type="STRING" id="28092.WM40_05750"/>
<comment type="caution">
    <text evidence="3">The sequence shown here is derived from an EMBL/GenBank/DDBJ whole genome shotgun (WGS) entry which is preliminary data.</text>
</comment>
<dbReference type="Proteomes" id="UP000033618">
    <property type="component" value="Unassembled WGS sequence"/>
</dbReference>
<protein>
    <submittedName>
        <fullName evidence="3">Fatty acid desaturase</fullName>
    </submittedName>
</protein>
<dbReference type="GO" id="GO:0006629">
    <property type="term" value="P:lipid metabolic process"/>
    <property type="evidence" value="ECO:0007669"/>
    <property type="project" value="InterPro"/>
</dbReference>
<dbReference type="InterPro" id="IPR005804">
    <property type="entry name" value="FA_desaturase_dom"/>
</dbReference>
<sequence>MRNNALPPLAELTRMLPFIRGARPWRLVRYACVDWLCILVCWLTMAATSNLLVRIIGIVLIAGRLQALGVILHDACHLPIRRMTLPLALVDVLAGWSIGSSIAAMRYHHLRHHRAVGTPEDPYLHPLAERGGSIRRVMMLRGALLPIWWPLRAITSPFALIFPAYRPIYARYFMQDRSRDNLRQHPEVLSCAKRDMPHCIAYLLAITAVVHWDLPFFNYYGLSWILGGIMNANRVLLEHEHETITHRSPETIWRMTRTLTLGMFGKLVLYPRNIGFHQVHHAYPSLALEYLPAVHRHLLARASAETAEAPR</sequence>
<gene>
    <name evidence="3" type="ORF">WM40_05750</name>
</gene>
<feature type="transmembrane region" description="Helical" evidence="1">
    <location>
        <begin position="51"/>
        <end position="72"/>
    </location>
</feature>
<feature type="domain" description="Fatty acid desaturase" evidence="2">
    <location>
        <begin position="52"/>
        <end position="301"/>
    </location>
</feature>
<evidence type="ECO:0000256" key="1">
    <source>
        <dbReference type="SAM" id="Phobius"/>
    </source>
</evidence>
<evidence type="ECO:0000259" key="2">
    <source>
        <dbReference type="Pfam" id="PF00487"/>
    </source>
</evidence>
<accession>A0A0F5K391</accession>
<dbReference type="OrthoDB" id="9800167at2"/>
<dbReference type="Pfam" id="PF00487">
    <property type="entry name" value="FA_desaturase"/>
    <property type="match status" value="1"/>
</dbReference>
<keyword evidence="1" id="KW-0812">Transmembrane</keyword>
<feature type="transmembrane region" description="Helical" evidence="1">
    <location>
        <begin position="27"/>
        <end position="45"/>
    </location>
</feature>
<organism evidence="3 4">
    <name type="scientific">Robbsia andropogonis</name>
    <dbReference type="NCBI Taxonomy" id="28092"/>
    <lineage>
        <taxon>Bacteria</taxon>
        <taxon>Pseudomonadati</taxon>
        <taxon>Pseudomonadota</taxon>
        <taxon>Betaproteobacteria</taxon>
        <taxon>Burkholderiales</taxon>
        <taxon>Burkholderiaceae</taxon>
        <taxon>Robbsia</taxon>
    </lineage>
</organism>
<feature type="transmembrane region" description="Helical" evidence="1">
    <location>
        <begin position="84"/>
        <end position="105"/>
    </location>
</feature>
<reference evidence="3 4" key="1">
    <citation type="submission" date="2015-03" db="EMBL/GenBank/DDBJ databases">
        <title>Draft Genome Sequence of Burkholderia andropogonis type strain ICMP2807, isolated from Sorghum bicolor.</title>
        <authorList>
            <person name="Lopes-Santos L."/>
            <person name="Castro D.B."/>
            <person name="Ottoboni L.M."/>
            <person name="Park D."/>
            <person name="Weirc B.S."/>
            <person name="Destefano S.A."/>
        </authorList>
    </citation>
    <scope>NUCLEOTIDE SEQUENCE [LARGE SCALE GENOMIC DNA]</scope>
    <source>
        <strain evidence="3 4">ICMP2807</strain>
    </source>
</reference>
<proteinExistence type="predicted"/>
<evidence type="ECO:0000313" key="4">
    <source>
        <dbReference type="Proteomes" id="UP000033618"/>
    </source>
</evidence>
<keyword evidence="4" id="KW-1185">Reference proteome</keyword>
<evidence type="ECO:0000313" key="3">
    <source>
        <dbReference type="EMBL" id="KKB64420.1"/>
    </source>
</evidence>
<dbReference type="EMBL" id="LAQU01000004">
    <property type="protein sequence ID" value="KKB64420.1"/>
    <property type="molecule type" value="Genomic_DNA"/>
</dbReference>
<keyword evidence="1" id="KW-0472">Membrane</keyword>
<name>A0A0F5K391_9BURK</name>
<dbReference type="AlphaFoldDB" id="A0A0F5K391"/>
<feature type="transmembrane region" description="Helical" evidence="1">
    <location>
        <begin position="147"/>
        <end position="165"/>
    </location>
</feature>
<keyword evidence="1" id="KW-1133">Transmembrane helix</keyword>